<feature type="region of interest" description="Disordered" evidence="4">
    <location>
        <begin position="1"/>
        <end position="26"/>
    </location>
</feature>
<evidence type="ECO:0000256" key="1">
    <source>
        <dbReference type="ARBA" id="ARBA00004496"/>
    </source>
</evidence>
<feature type="region of interest" description="Disordered" evidence="4">
    <location>
        <begin position="175"/>
        <end position="215"/>
    </location>
</feature>
<dbReference type="InterPro" id="IPR024660">
    <property type="entry name" value="UCS_central_dom"/>
</dbReference>
<name>A0A5E4C5Q8_MARMO</name>
<dbReference type="EMBL" id="CABDUW010000936">
    <property type="protein sequence ID" value="VTJ77006.1"/>
    <property type="molecule type" value="Genomic_DNA"/>
</dbReference>
<dbReference type="Gene3D" id="1.25.10.10">
    <property type="entry name" value="Leucine-rich Repeat Variant"/>
    <property type="match status" value="1"/>
</dbReference>
<dbReference type="AlphaFoldDB" id="A0A5E4C5Q8"/>
<dbReference type="PANTHER" id="PTHR45994:SF2">
    <property type="entry name" value="PROTEIN UNC-45 HOMOLOG B"/>
    <property type="match status" value="1"/>
</dbReference>
<dbReference type="Pfam" id="PF11701">
    <property type="entry name" value="UNC45-central"/>
    <property type="match status" value="1"/>
</dbReference>
<proteinExistence type="predicted"/>
<organism evidence="6 7">
    <name type="scientific">Marmota monax</name>
    <name type="common">Woodchuck</name>
    <dbReference type="NCBI Taxonomy" id="9995"/>
    <lineage>
        <taxon>Eukaryota</taxon>
        <taxon>Metazoa</taxon>
        <taxon>Chordata</taxon>
        <taxon>Craniata</taxon>
        <taxon>Vertebrata</taxon>
        <taxon>Euteleostomi</taxon>
        <taxon>Mammalia</taxon>
        <taxon>Eutheria</taxon>
        <taxon>Euarchontoglires</taxon>
        <taxon>Glires</taxon>
        <taxon>Rodentia</taxon>
        <taxon>Sciuromorpha</taxon>
        <taxon>Sciuridae</taxon>
        <taxon>Xerinae</taxon>
        <taxon>Marmotini</taxon>
        <taxon>Marmota</taxon>
    </lineage>
</organism>
<dbReference type="FunFam" id="1.25.10.10:FF:000043">
    <property type="entry name" value="Unc-45 myosin chaperone B"/>
    <property type="match status" value="1"/>
</dbReference>
<protein>
    <recommendedName>
        <fullName evidence="5">UNC-45/Cro1/She4 central domain-containing protein</fullName>
    </recommendedName>
</protein>
<comment type="subcellular location">
    <subcellularLocation>
        <location evidence="1">Cytoplasm</location>
    </subcellularLocation>
</comment>
<comment type="caution">
    <text evidence="6">The sequence shown here is derived from an EMBL/GenBank/DDBJ whole genome shotgun (WGS) entry which is preliminary data.</text>
</comment>
<evidence type="ECO:0000256" key="4">
    <source>
        <dbReference type="SAM" id="MobiDB-lite"/>
    </source>
</evidence>
<dbReference type="SUPFAM" id="SSF48371">
    <property type="entry name" value="ARM repeat"/>
    <property type="match status" value="1"/>
</dbReference>
<keyword evidence="3" id="KW-0677">Repeat</keyword>
<gene>
    <name evidence="6" type="ORF">MONAX_5E032172</name>
</gene>
<keyword evidence="2" id="KW-0963">Cytoplasm</keyword>
<evidence type="ECO:0000313" key="7">
    <source>
        <dbReference type="Proteomes" id="UP000335636"/>
    </source>
</evidence>
<feature type="compositionally biased region" description="Low complexity" evidence="4">
    <location>
        <begin position="192"/>
        <end position="204"/>
    </location>
</feature>
<reference evidence="6" key="1">
    <citation type="submission" date="2019-04" db="EMBL/GenBank/DDBJ databases">
        <authorList>
            <person name="Alioto T."/>
            <person name="Alioto T."/>
        </authorList>
    </citation>
    <scope>NUCLEOTIDE SEQUENCE [LARGE SCALE GENOMIC DNA]</scope>
</reference>
<feature type="domain" description="UNC-45/Cro1/She4 central" evidence="5">
    <location>
        <begin position="453"/>
        <end position="611"/>
    </location>
</feature>
<feature type="compositionally biased region" description="Polar residues" evidence="4">
    <location>
        <begin position="17"/>
        <end position="26"/>
    </location>
</feature>
<evidence type="ECO:0000256" key="2">
    <source>
        <dbReference type="ARBA" id="ARBA00022490"/>
    </source>
</evidence>
<feature type="non-terminal residue" evidence="6">
    <location>
        <position position="1"/>
    </location>
</feature>
<accession>A0A5E4C5Q8</accession>
<keyword evidence="7" id="KW-1185">Reference proteome</keyword>
<dbReference type="Proteomes" id="UP000335636">
    <property type="component" value="Unassembled WGS sequence"/>
</dbReference>
<evidence type="ECO:0000313" key="6">
    <source>
        <dbReference type="EMBL" id="VTJ77006.1"/>
    </source>
</evidence>
<evidence type="ECO:0000256" key="3">
    <source>
        <dbReference type="ARBA" id="ARBA00022737"/>
    </source>
</evidence>
<dbReference type="GO" id="GO:0005737">
    <property type="term" value="C:cytoplasm"/>
    <property type="evidence" value="ECO:0007669"/>
    <property type="project" value="UniProtKB-SubCell"/>
</dbReference>
<dbReference type="GO" id="GO:0051879">
    <property type="term" value="F:Hsp90 protein binding"/>
    <property type="evidence" value="ECO:0007669"/>
    <property type="project" value="TreeGrafter"/>
</dbReference>
<dbReference type="InterPro" id="IPR011989">
    <property type="entry name" value="ARM-like"/>
</dbReference>
<evidence type="ECO:0000259" key="5">
    <source>
        <dbReference type="Pfam" id="PF11701"/>
    </source>
</evidence>
<sequence>GSSRNKQLACSEDGPASKNNTRNTKSNHVDLPKCDTGCVETLFGLKNIFSPSEDLFSFLKHKITTKEEWHKLIQLLTEFHMQDVDFLYSNLEFILPLPVDIIPESKTICGLSINVDASAARSMKCLARKCTEGERPLNKSQKKKHKKKIVTLDDSDLFDNDLDFSEFINLSPASSSNLEENKTRDSSSGTKNLNNSLESSIESIPHPPKTPAGKKSSVLVSHCLNSLTEFMDNMSFLDALLTDIKEQKELGKNDFRWTDGMVKSGLCDEFSLESNDGWTSQSSRELKATAEALTFTKCSSTISKALESSLNSCKKLGRDPTKDLTFSVSQKHNNVCFSQSAIDLDSAWKRISVIKSVFSSRSLLNLGNRQASVIEYLPVLHNICRIEKLKEQGKNTKKDLKQITSHLLDMLVSKKVSGQGRDQALNLLNKNVPRKDLAIHDNSRTIYVVDNGLRKILKVVGQVPDLPSCLPLTDNTRMLASILINKLYDDLRCDPERDHFRKICEEGKFDPQDMDKNVNAIQTVSGILQGPFDLGNQLLGMKGVMEMMVALCGSEREADQLVAVEALIHASTKLSRATFIITNGVSLLKSIYKTTKNEKIKIRTLVGLCKLGSAGGTDYGLRQFAEGSTEKLSKQCRKWLCNAAIDTRTRR</sequence>
<dbReference type="PANTHER" id="PTHR45994">
    <property type="entry name" value="FI21225P1"/>
    <property type="match status" value="1"/>
</dbReference>
<dbReference type="InterPro" id="IPR016024">
    <property type="entry name" value="ARM-type_fold"/>
</dbReference>